<dbReference type="PRINTS" id="PR00700">
    <property type="entry name" value="PRTYPHPHTASE"/>
</dbReference>
<dbReference type="GO" id="GO:0004725">
    <property type="term" value="F:protein tyrosine phosphatase activity"/>
    <property type="evidence" value="ECO:0007669"/>
    <property type="project" value="InterPro"/>
</dbReference>
<proteinExistence type="predicted"/>
<sequence length="307" mass="34576">MEIGCGLQRVMDTKMDGGRAVALSAIGNTSRISTRSLRKKKTSLLTPKKFIEHVQSKHSSKQFEAGVAEIFKEFYPETPTFTNFFKKSNKDKNAKPNIWLYDSTRVVVPDVDYYHASYVDGASRPNEYILAQAPFNAALQKDFFKLLQHVKPEAVIIADGNEEASAFILSKTDKTPSKMSTERSNDDMLQTALNVGGPKSIKLFKLTKFDDKPPNESEFLDTHERIRKNLGWNLKGPIVVVCKDGATKSGIFVLLDMEAGRLKEKSKVRLTDSIKSIRNMRSNTFDTIENFEIGVNLVLELCKRAKK</sequence>
<dbReference type="Pfam" id="PF00102">
    <property type="entry name" value="Y_phosphatase"/>
    <property type="match status" value="1"/>
</dbReference>
<dbReference type="SMART" id="SM00194">
    <property type="entry name" value="PTPc"/>
    <property type="match status" value="1"/>
</dbReference>
<dbReference type="PROSITE" id="PS50056">
    <property type="entry name" value="TYR_PHOSPHATASE_2"/>
    <property type="match status" value="1"/>
</dbReference>
<dbReference type="SUPFAM" id="SSF52799">
    <property type="entry name" value="(Phosphotyrosine protein) phosphatases II"/>
    <property type="match status" value="1"/>
</dbReference>
<evidence type="ECO:0000259" key="2">
    <source>
        <dbReference type="PROSITE" id="PS50056"/>
    </source>
</evidence>
<dbReference type="InterPro" id="IPR050348">
    <property type="entry name" value="Protein-Tyr_Phosphatase"/>
</dbReference>
<evidence type="ECO:0000259" key="1">
    <source>
        <dbReference type="PROSITE" id="PS50055"/>
    </source>
</evidence>
<dbReference type="PANTHER" id="PTHR19134">
    <property type="entry name" value="RECEPTOR-TYPE TYROSINE-PROTEIN PHOSPHATASE"/>
    <property type="match status" value="1"/>
</dbReference>
<evidence type="ECO:0000313" key="3">
    <source>
        <dbReference type="EMBL" id="CAB3407639.1"/>
    </source>
</evidence>
<feature type="domain" description="Tyrosine specific protein phosphatases" evidence="2">
    <location>
        <begin position="217"/>
        <end position="292"/>
    </location>
</feature>
<accession>A0A8S1F1R5</accession>
<comment type="caution">
    <text evidence="3">The sequence shown here is derived from an EMBL/GenBank/DDBJ whole genome shotgun (WGS) entry which is preliminary data.</text>
</comment>
<evidence type="ECO:0000313" key="4">
    <source>
        <dbReference type="Proteomes" id="UP000494206"/>
    </source>
</evidence>
<dbReference type="OrthoDB" id="5843820at2759"/>
<dbReference type="InterPro" id="IPR029021">
    <property type="entry name" value="Prot-tyrosine_phosphatase-like"/>
</dbReference>
<dbReference type="InterPro" id="IPR000242">
    <property type="entry name" value="PTP_cat"/>
</dbReference>
<dbReference type="Proteomes" id="UP000494206">
    <property type="component" value="Unassembled WGS sequence"/>
</dbReference>
<organism evidence="3 4">
    <name type="scientific">Caenorhabditis bovis</name>
    <dbReference type="NCBI Taxonomy" id="2654633"/>
    <lineage>
        <taxon>Eukaryota</taxon>
        <taxon>Metazoa</taxon>
        <taxon>Ecdysozoa</taxon>
        <taxon>Nematoda</taxon>
        <taxon>Chromadorea</taxon>
        <taxon>Rhabditida</taxon>
        <taxon>Rhabditina</taxon>
        <taxon>Rhabditomorpha</taxon>
        <taxon>Rhabditoidea</taxon>
        <taxon>Rhabditidae</taxon>
        <taxon>Peloderinae</taxon>
        <taxon>Caenorhabditis</taxon>
    </lineage>
</organism>
<dbReference type="EMBL" id="CADEPM010000006">
    <property type="protein sequence ID" value="CAB3407639.1"/>
    <property type="molecule type" value="Genomic_DNA"/>
</dbReference>
<dbReference type="AlphaFoldDB" id="A0A8S1F1R5"/>
<gene>
    <name evidence="3" type="ORF">CBOVIS_LOCUS9539</name>
</gene>
<dbReference type="SMART" id="SM00404">
    <property type="entry name" value="PTPc_motif"/>
    <property type="match status" value="1"/>
</dbReference>
<dbReference type="Gene3D" id="3.90.190.10">
    <property type="entry name" value="Protein tyrosine phosphatase superfamily"/>
    <property type="match status" value="1"/>
</dbReference>
<keyword evidence="4" id="KW-1185">Reference proteome</keyword>
<dbReference type="InterPro" id="IPR000387">
    <property type="entry name" value="Tyr_Pase_dom"/>
</dbReference>
<dbReference type="PROSITE" id="PS50055">
    <property type="entry name" value="TYR_PHOSPHATASE_PTP"/>
    <property type="match status" value="1"/>
</dbReference>
<evidence type="ECO:0008006" key="5">
    <source>
        <dbReference type="Google" id="ProtNLM"/>
    </source>
</evidence>
<dbReference type="InterPro" id="IPR003595">
    <property type="entry name" value="Tyr_Pase_cat"/>
</dbReference>
<feature type="domain" description="Tyrosine-protein phosphatase" evidence="1">
    <location>
        <begin position="89"/>
        <end position="301"/>
    </location>
</feature>
<reference evidence="3 4" key="1">
    <citation type="submission" date="2020-04" db="EMBL/GenBank/DDBJ databases">
        <authorList>
            <person name="Laetsch R D."/>
            <person name="Stevens L."/>
            <person name="Kumar S."/>
            <person name="Blaxter L. M."/>
        </authorList>
    </citation>
    <scope>NUCLEOTIDE SEQUENCE [LARGE SCALE GENOMIC DNA]</scope>
</reference>
<name>A0A8S1F1R5_9PELO</name>
<protein>
    <recommendedName>
        <fullName evidence="5">Tyrosine-protein phosphatase domain-containing protein</fullName>
    </recommendedName>
</protein>
<dbReference type="PANTHER" id="PTHR19134:SF559">
    <property type="entry name" value="TYROSINE-PROTEIN PHOSPHATASE DOMAIN-CONTAINING PROTEIN"/>
    <property type="match status" value="1"/>
</dbReference>